<gene>
    <name evidence="1" type="ORF">Tco_0857599</name>
</gene>
<keyword evidence="2" id="KW-1185">Reference proteome</keyword>
<organism evidence="1 2">
    <name type="scientific">Tanacetum coccineum</name>
    <dbReference type="NCBI Taxonomy" id="301880"/>
    <lineage>
        <taxon>Eukaryota</taxon>
        <taxon>Viridiplantae</taxon>
        <taxon>Streptophyta</taxon>
        <taxon>Embryophyta</taxon>
        <taxon>Tracheophyta</taxon>
        <taxon>Spermatophyta</taxon>
        <taxon>Magnoliopsida</taxon>
        <taxon>eudicotyledons</taxon>
        <taxon>Gunneridae</taxon>
        <taxon>Pentapetalae</taxon>
        <taxon>asterids</taxon>
        <taxon>campanulids</taxon>
        <taxon>Asterales</taxon>
        <taxon>Asteraceae</taxon>
        <taxon>Asteroideae</taxon>
        <taxon>Anthemideae</taxon>
        <taxon>Anthemidinae</taxon>
        <taxon>Tanacetum</taxon>
    </lineage>
</organism>
<dbReference type="Proteomes" id="UP001151760">
    <property type="component" value="Unassembled WGS sequence"/>
</dbReference>
<reference evidence="1" key="1">
    <citation type="journal article" date="2022" name="Int. J. Mol. Sci.">
        <title>Draft Genome of Tanacetum Coccineum: Genomic Comparison of Closely Related Tanacetum-Family Plants.</title>
        <authorList>
            <person name="Yamashiro T."/>
            <person name="Shiraishi A."/>
            <person name="Nakayama K."/>
            <person name="Satake H."/>
        </authorList>
    </citation>
    <scope>NUCLEOTIDE SEQUENCE</scope>
</reference>
<evidence type="ECO:0000313" key="2">
    <source>
        <dbReference type="Proteomes" id="UP001151760"/>
    </source>
</evidence>
<sequence>MCRSIFHLEMIRVQRSEYLQFCEVINELVFIGVFFCSNLSSFDELISLKRMINFDQFNHFGQEGKDIKGLEAKGGLSSIFTFFNLPAGAELVLEAEEFLPLAGAEGGSFIVIPFKVSALNVDFDFKTDLIVFGPETGSTSSNFFSERRGVLQTENHQLNHNQLLKSRVESSVLEDLGILLLVIDISELSAEDFKNTGSLDPKLENLSVYMLHVFGTHGVVPVWAQKGMDEDLVAKGD</sequence>
<reference evidence="1" key="2">
    <citation type="submission" date="2022-01" db="EMBL/GenBank/DDBJ databases">
        <authorList>
            <person name="Yamashiro T."/>
            <person name="Shiraishi A."/>
            <person name="Satake H."/>
            <person name="Nakayama K."/>
        </authorList>
    </citation>
    <scope>NUCLEOTIDE SEQUENCE</scope>
</reference>
<protein>
    <submittedName>
        <fullName evidence="1">Uncharacterized protein</fullName>
    </submittedName>
</protein>
<evidence type="ECO:0000313" key="1">
    <source>
        <dbReference type="EMBL" id="GJT10557.1"/>
    </source>
</evidence>
<dbReference type="EMBL" id="BQNB010012996">
    <property type="protein sequence ID" value="GJT10557.1"/>
    <property type="molecule type" value="Genomic_DNA"/>
</dbReference>
<accession>A0ABQ5BA22</accession>
<comment type="caution">
    <text evidence="1">The sequence shown here is derived from an EMBL/GenBank/DDBJ whole genome shotgun (WGS) entry which is preliminary data.</text>
</comment>
<name>A0ABQ5BA22_9ASTR</name>
<proteinExistence type="predicted"/>